<evidence type="ECO:0000313" key="5">
    <source>
        <dbReference type="EMBL" id="MFC5587795.1"/>
    </source>
</evidence>
<protein>
    <submittedName>
        <fullName evidence="5">FAD binding domain-containing protein</fullName>
    </submittedName>
</protein>
<evidence type="ECO:0000256" key="3">
    <source>
        <dbReference type="ARBA" id="ARBA00023002"/>
    </source>
</evidence>
<dbReference type="InterPro" id="IPR051312">
    <property type="entry name" value="Diverse_Substr_Oxidored"/>
</dbReference>
<dbReference type="InterPro" id="IPR036683">
    <property type="entry name" value="CO_DH_flav_C_dom_sf"/>
</dbReference>
<evidence type="ECO:0000259" key="4">
    <source>
        <dbReference type="PROSITE" id="PS51387"/>
    </source>
</evidence>
<dbReference type="Pfam" id="PF03450">
    <property type="entry name" value="CO_deh_flav_C"/>
    <property type="match status" value="1"/>
</dbReference>
<dbReference type="SUPFAM" id="SSF55447">
    <property type="entry name" value="CO dehydrogenase flavoprotein C-terminal domain-like"/>
    <property type="match status" value="1"/>
</dbReference>
<evidence type="ECO:0000313" key="6">
    <source>
        <dbReference type="Proteomes" id="UP001596109"/>
    </source>
</evidence>
<evidence type="ECO:0000256" key="2">
    <source>
        <dbReference type="ARBA" id="ARBA00022827"/>
    </source>
</evidence>
<evidence type="ECO:0000256" key="1">
    <source>
        <dbReference type="ARBA" id="ARBA00022630"/>
    </source>
</evidence>
<dbReference type="Proteomes" id="UP001596109">
    <property type="component" value="Unassembled WGS sequence"/>
</dbReference>
<dbReference type="Gene3D" id="3.30.43.10">
    <property type="entry name" value="Uridine Diphospho-n-acetylenolpyruvylglucosamine Reductase, domain 2"/>
    <property type="match status" value="1"/>
</dbReference>
<dbReference type="InterPro" id="IPR016167">
    <property type="entry name" value="FAD-bd_PCMH_sub1"/>
</dbReference>
<reference evidence="6" key="1">
    <citation type="journal article" date="2019" name="Int. J. Syst. Evol. Microbiol.">
        <title>The Global Catalogue of Microorganisms (GCM) 10K type strain sequencing project: providing services to taxonomists for standard genome sequencing and annotation.</title>
        <authorList>
            <consortium name="The Broad Institute Genomics Platform"/>
            <consortium name="The Broad Institute Genome Sequencing Center for Infectious Disease"/>
            <person name="Wu L."/>
            <person name="Ma J."/>
        </authorList>
    </citation>
    <scope>NUCLEOTIDE SEQUENCE [LARGE SCALE GENOMIC DNA]</scope>
    <source>
        <strain evidence="6">CGMCC 4.1434</strain>
    </source>
</reference>
<dbReference type="InterPro" id="IPR016166">
    <property type="entry name" value="FAD-bd_PCMH"/>
</dbReference>
<name>A0ABW0TH87_9BACL</name>
<keyword evidence="1" id="KW-0285">Flavoprotein</keyword>
<feature type="domain" description="FAD-binding PCMH-type" evidence="4">
    <location>
        <begin position="1"/>
        <end position="177"/>
    </location>
</feature>
<dbReference type="SMART" id="SM01092">
    <property type="entry name" value="CO_deh_flav_C"/>
    <property type="match status" value="1"/>
</dbReference>
<dbReference type="EMBL" id="JBHSNO010000001">
    <property type="protein sequence ID" value="MFC5587795.1"/>
    <property type="molecule type" value="Genomic_DNA"/>
</dbReference>
<gene>
    <name evidence="5" type="ORF">ACFPRA_02590</name>
</gene>
<accession>A0ABW0TH87</accession>
<keyword evidence="3" id="KW-0560">Oxidoreductase</keyword>
<keyword evidence="2" id="KW-0274">FAD</keyword>
<sequence>MKPAVFNYLRPESVEEALRLLSDYGDDAKVLSGGQSLIPVLNMRLSTPEYLIDIGKVEELNYIREEGDHLAIGALVRHKDIESSPLVKELCPLLEEAIRWVGTTQIRNRGTVGGSIAHGDPSAELPCVLAALRGEIVVASMEGEEVLSPEEFFLTYMLTSLQPDQMIKEIRFPIMSKESASSFVEVARTHGDFALAEAAVVLETDETGTVTKAQIAVGGVNPTPTVLEEVEEHIIGKKLTDELLAEVREMTEDNVDPESDLHGTDEYRRELVGVLVQRALKTAVARVMKGDGQHE</sequence>
<dbReference type="InterPro" id="IPR005107">
    <property type="entry name" value="CO_DH_flav_C"/>
</dbReference>
<dbReference type="RefSeq" id="WP_381430285.1">
    <property type="nucleotide sequence ID" value="NZ_JBHSNO010000001.1"/>
</dbReference>
<dbReference type="Pfam" id="PF00941">
    <property type="entry name" value="FAD_binding_5"/>
    <property type="match status" value="1"/>
</dbReference>
<comment type="caution">
    <text evidence="5">The sequence shown here is derived from an EMBL/GenBank/DDBJ whole genome shotgun (WGS) entry which is preliminary data.</text>
</comment>
<keyword evidence="6" id="KW-1185">Reference proteome</keyword>
<dbReference type="SUPFAM" id="SSF56176">
    <property type="entry name" value="FAD-binding/transporter-associated domain-like"/>
    <property type="match status" value="1"/>
</dbReference>
<dbReference type="Gene3D" id="3.30.465.10">
    <property type="match status" value="1"/>
</dbReference>
<dbReference type="InterPro" id="IPR016169">
    <property type="entry name" value="FAD-bd_PCMH_sub2"/>
</dbReference>
<dbReference type="Gene3D" id="3.30.390.50">
    <property type="entry name" value="CO dehydrogenase flavoprotein, C-terminal domain"/>
    <property type="match status" value="1"/>
</dbReference>
<dbReference type="InterPro" id="IPR002346">
    <property type="entry name" value="Mopterin_DH_FAD-bd"/>
</dbReference>
<dbReference type="InterPro" id="IPR036318">
    <property type="entry name" value="FAD-bd_PCMH-like_sf"/>
</dbReference>
<organism evidence="5 6">
    <name type="scientific">Sporosarcina soli</name>
    <dbReference type="NCBI Taxonomy" id="334736"/>
    <lineage>
        <taxon>Bacteria</taxon>
        <taxon>Bacillati</taxon>
        <taxon>Bacillota</taxon>
        <taxon>Bacilli</taxon>
        <taxon>Bacillales</taxon>
        <taxon>Caryophanaceae</taxon>
        <taxon>Sporosarcina</taxon>
    </lineage>
</organism>
<dbReference type="PANTHER" id="PTHR42659">
    <property type="entry name" value="XANTHINE DEHYDROGENASE SUBUNIT C-RELATED"/>
    <property type="match status" value="1"/>
</dbReference>
<proteinExistence type="predicted"/>
<dbReference type="PANTHER" id="PTHR42659:SF2">
    <property type="entry name" value="XANTHINE DEHYDROGENASE SUBUNIT C-RELATED"/>
    <property type="match status" value="1"/>
</dbReference>
<dbReference type="PROSITE" id="PS51387">
    <property type="entry name" value="FAD_PCMH"/>
    <property type="match status" value="1"/>
</dbReference>